<evidence type="ECO:0000256" key="1">
    <source>
        <dbReference type="SAM" id="MobiDB-lite"/>
    </source>
</evidence>
<proteinExistence type="predicted"/>
<keyword evidence="3" id="KW-1185">Reference proteome</keyword>
<dbReference type="RefSeq" id="WP_191838960.1">
    <property type="nucleotide sequence ID" value="NZ_BAAALB010000008.1"/>
</dbReference>
<evidence type="ECO:0000313" key="3">
    <source>
        <dbReference type="Proteomes" id="UP000619293"/>
    </source>
</evidence>
<organism evidence="2 3">
    <name type="scientific">Catellatospora chokoriensis</name>
    <dbReference type="NCBI Taxonomy" id="310353"/>
    <lineage>
        <taxon>Bacteria</taxon>
        <taxon>Bacillati</taxon>
        <taxon>Actinomycetota</taxon>
        <taxon>Actinomycetes</taxon>
        <taxon>Micromonosporales</taxon>
        <taxon>Micromonosporaceae</taxon>
        <taxon>Catellatospora</taxon>
    </lineage>
</organism>
<dbReference type="Proteomes" id="UP000619293">
    <property type="component" value="Unassembled WGS sequence"/>
</dbReference>
<gene>
    <name evidence="2" type="ORF">Cch02nite_32590</name>
</gene>
<reference evidence="2 3" key="1">
    <citation type="submission" date="2021-01" db="EMBL/GenBank/DDBJ databases">
        <title>Whole genome shotgun sequence of Catellatospora chokoriensis NBRC 107358.</title>
        <authorList>
            <person name="Komaki H."/>
            <person name="Tamura T."/>
        </authorList>
    </citation>
    <scope>NUCLEOTIDE SEQUENCE [LARGE SCALE GENOMIC DNA]</scope>
    <source>
        <strain evidence="2 3">NBRC 107358</strain>
    </source>
</reference>
<dbReference type="EMBL" id="BONG01000018">
    <property type="protein sequence ID" value="GIF89815.1"/>
    <property type="molecule type" value="Genomic_DNA"/>
</dbReference>
<evidence type="ECO:0000313" key="2">
    <source>
        <dbReference type="EMBL" id="GIF89815.1"/>
    </source>
</evidence>
<name>A0A8J3NRC8_9ACTN</name>
<protein>
    <submittedName>
        <fullName evidence="2">Uncharacterized protein</fullName>
    </submittedName>
</protein>
<comment type="caution">
    <text evidence="2">The sequence shown here is derived from an EMBL/GenBank/DDBJ whole genome shotgun (WGS) entry which is preliminary data.</text>
</comment>
<feature type="region of interest" description="Disordered" evidence="1">
    <location>
        <begin position="1"/>
        <end position="20"/>
    </location>
</feature>
<sequence length="79" mass="8443">MTSPTDNAPEGGSPTRVTANFTPRAMRALNDAMAATGDNRTDALNRAVGIHAFLLKYTQPDGTLHVLSPDGEEQIIHLL</sequence>
<accession>A0A8J3NRC8</accession>
<dbReference type="AlphaFoldDB" id="A0A8J3NRC8"/>